<evidence type="ECO:0000313" key="3">
    <source>
        <dbReference type="EMBL" id="KAI3426322.1"/>
    </source>
</evidence>
<evidence type="ECO:0008006" key="5">
    <source>
        <dbReference type="Google" id="ProtNLM"/>
    </source>
</evidence>
<feature type="transmembrane region" description="Helical" evidence="2">
    <location>
        <begin position="477"/>
        <end position="498"/>
    </location>
</feature>
<feature type="region of interest" description="Disordered" evidence="1">
    <location>
        <begin position="726"/>
        <end position="759"/>
    </location>
</feature>
<organism evidence="3 4">
    <name type="scientific">Chlorella vulgaris</name>
    <name type="common">Green alga</name>
    <dbReference type="NCBI Taxonomy" id="3077"/>
    <lineage>
        <taxon>Eukaryota</taxon>
        <taxon>Viridiplantae</taxon>
        <taxon>Chlorophyta</taxon>
        <taxon>core chlorophytes</taxon>
        <taxon>Trebouxiophyceae</taxon>
        <taxon>Chlorellales</taxon>
        <taxon>Chlorellaceae</taxon>
        <taxon>Chlorella clade</taxon>
        <taxon>Chlorella</taxon>
    </lineage>
</organism>
<feature type="region of interest" description="Disordered" evidence="1">
    <location>
        <begin position="358"/>
        <end position="390"/>
    </location>
</feature>
<feature type="transmembrane region" description="Helical" evidence="2">
    <location>
        <begin position="528"/>
        <end position="549"/>
    </location>
</feature>
<evidence type="ECO:0000256" key="2">
    <source>
        <dbReference type="SAM" id="Phobius"/>
    </source>
</evidence>
<feature type="transmembrane region" description="Helical" evidence="2">
    <location>
        <begin position="107"/>
        <end position="128"/>
    </location>
</feature>
<feature type="transmembrane region" description="Helical" evidence="2">
    <location>
        <begin position="595"/>
        <end position="618"/>
    </location>
</feature>
<feature type="transmembrane region" description="Helical" evidence="2">
    <location>
        <begin position="189"/>
        <end position="206"/>
    </location>
</feature>
<dbReference type="Pfam" id="PF07556">
    <property type="entry name" value="DUF1538"/>
    <property type="match status" value="2"/>
</dbReference>
<reference evidence="3" key="1">
    <citation type="journal article" date="2019" name="Plant J.">
        <title>Chlorella vulgaris genome assembly and annotation reveals the molecular basis for metabolic acclimation to high light conditions.</title>
        <authorList>
            <person name="Cecchin M."/>
            <person name="Marcolungo L."/>
            <person name="Rossato M."/>
            <person name="Girolomoni L."/>
            <person name="Cosentino E."/>
            <person name="Cuine S."/>
            <person name="Li-Beisson Y."/>
            <person name="Delledonne M."/>
            <person name="Ballottari M."/>
        </authorList>
    </citation>
    <scope>NUCLEOTIDE SEQUENCE</scope>
    <source>
        <strain evidence="3">211/11P</strain>
    </source>
</reference>
<feature type="transmembrane region" description="Helical" evidence="2">
    <location>
        <begin position="625"/>
        <end position="648"/>
    </location>
</feature>
<proteinExistence type="predicted"/>
<feature type="transmembrane region" description="Helical" evidence="2">
    <location>
        <begin position="212"/>
        <end position="239"/>
    </location>
</feature>
<feature type="transmembrane region" description="Helical" evidence="2">
    <location>
        <begin position="660"/>
        <end position="680"/>
    </location>
</feature>
<dbReference type="EMBL" id="SIDB01000011">
    <property type="protein sequence ID" value="KAI3426322.1"/>
    <property type="molecule type" value="Genomic_DNA"/>
</dbReference>
<dbReference type="InterPro" id="IPR011435">
    <property type="entry name" value="UmpAB"/>
</dbReference>
<protein>
    <recommendedName>
        <fullName evidence="5">DUF1538 domain-containing protein</fullName>
    </recommendedName>
</protein>
<name>A0A9D4TII6_CHLVU</name>
<dbReference type="AlphaFoldDB" id="A0A9D4TII6"/>
<feature type="transmembrane region" description="Helical" evidence="2">
    <location>
        <begin position="160"/>
        <end position="182"/>
    </location>
</feature>
<keyword evidence="2" id="KW-0472">Membrane</keyword>
<sequence>MFAWYGRWCERTANKHELRMARWGWTAPTRDLFWHYWQLFKEQVAAVIPISLLQILVLAIFFQKAPVDAGLQVMGLVCAIFGLMAFLEGLRVCIMPFAELLGSELPAKVHVTVVLAVSFFLGVLVTYAEPAISALRPLASLVDPAEAPYLYYMMNQQQEILVLCIGLGVGVAAVIGTLRFICDWPLKPLIYLTLAPTVAASCYMQWGNEHLAPILGVAWDCGGVTTGPVTVPILLALGIGVMRSQRQKRLATAALEQSVAAGAGQALEGFGIVTLASLFPVLSVSLLGIITSVIHSYDDVLRMAEEDAAKQETESAIDKSPLKEVIFAIRAILPLVVALCLLIWLLLRKPLPRCSWAVEPRDTSDNASETATEDASVRSGTAARGAMERQSMSNNKYSALYRASVAVALASENALEEAEGTAEDDGSGGGGMVRVESSKSIKSISASDKVADVESGGSTSSPDQPQLSRWQAFLNRYGGFLAAVAVCQVGMIVFNIGLTYGFTALGNQTGTTLPAGFLRVSYFPDSPVYSYAGGLILTIVVIFFLGILATRAEPALNVLGRTVEKLSGGTFTAAMLIGAVCAGVGVGMVAGSLKILYSLPLIYFLLAKYAVAVMLTIVTEDSITAVAWDSAGVTTGPVTVPFVLAIGIGFSKAVGSAEGFGMLTIMSVAPIISVLTFSLIRKPAQTARRKLSRAARSMNKTMRRTVPSGGRKLKYSQSTAQAAFAADAGSSATTTPDVSMRGASQFENRLATVPDSEEA</sequence>
<feature type="transmembrane region" description="Helical" evidence="2">
    <location>
        <begin position="570"/>
        <end position="589"/>
    </location>
</feature>
<keyword evidence="4" id="KW-1185">Reference proteome</keyword>
<comment type="caution">
    <text evidence="3">The sequence shown here is derived from an EMBL/GenBank/DDBJ whole genome shotgun (WGS) entry which is preliminary data.</text>
</comment>
<reference evidence="3" key="2">
    <citation type="submission" date="2020-11" db="EMBL/GenBank/DDBJ databases">
        <authorList>
            <person name="Cecchin M."/>
            <person name="Marcolungo L."/>
            <person name="Rossato M."/>
            <person name="Girolomoni L."/>
            <person name="Cosentino E."/>
            <person name="Cuine S."/>
            <person name="Li-Beisson Y."/>
            <person name="Delledonne M."/>
            <person name="Ballottari M."/>
        </authorList>
    </citation>
    <scope>NUCLEOTIDE SEQUENCE</scope>
    <source>
        <strain evidence="3">211/11P</strain>
        <tissue evidence="3">Whole cell</tissue>
    </source>
</reference>
<feature type="transmembrane region" description="Helical" evidence="2">
    <location>
        <begin position="44"/>
        <end position="63"/>
    </location>
</feature>
<feature type="transmembrane region" description="Helical" evidence="2">
    <location>
        <begin position="325"/>
        <end position="347"/>
    </location>
</feature>
<dbReference type="Proteomes" id="UP001055712">
    <property type="component" value="Unassembled WGS sequence"/>
</dbReference>
<accession>A0A9D4TII6</accession>
<evidence type="ECO:0000313" key="4">
    <source>
        <dbReference type="Proteomes" id="UP001055712"/>
    </source>
</evidence>
<feature type="transmembrane region" description="Helical" evidence="2">
    <location>
        <begin position="270"/>
        <end position="294"/>
    </location>
</feature>
<keyword evidence="2" id="KW-1133">Transmembrane helix</keyword>
<feature type="transmembrane region" description="Helical" evidence="2">
    <location>
        <begin position="69"/>
        <end position="87"/>
    </location>
</feature>
<keyword evidence="2" id="KW-0812">Transmembrane</keyword>
<feature type="compositionally biased region" description="Low complexity" evidence="1">
    <location>
        <begin position="726"/>
        <end position="735"/>
    </location>
</feature>
<gene>
    <name evidence="3" type="ORF">D9Q98_008695</name>
</gene>
<dbReference type="OrthoDB" id="10262936at2759"/>
<evidence type="ECO:0000256" key="1">
    <source>
        <dbReference type="SAM" id="MobiDB-lite"/>
    </source>
</evidence>